<dbReference type="Gene3D" id="3.40.390.30">
    <property type="entry name" value="Metalloproteases ('zincins'), catalytic domain"/>
    <property type="match status" value="1"/>
</dbReference>
<dbReference type="PANTHER" id="PTHR46986:SF1">
    <property type="entry name" value="ENDORIBONUCLEASE YBEY, CHLOROPLASTIC"/>
    <property type="match status" value="1"/>
</dbReference>
<comment type="cofactor">
    <cofactor evidence="7">
        <name>Zn(2+)</name>
        <dbReference type="ChEBI" id="CHEBI:29105"/>
    </cofactor>
    <text evidence="7">Binds 1 zinc ion.</text>
</comment>
<protein>
    <recommendedName>
        <fullName evidence="7">Endoribonuclease YbeY</fullName>
        <ecNumber evidence="7">3.1.-.-</ecNumber>
    </recommendedName>
</protein>
<evidence type="ECO:0000256" key="6">
    <source>
        <dbReference type="ARBA" id="ARBA00022833"/>
    </source>
</evidence>
<evidence type="ECO:0000313" key="9">
    <source>
        <dbReference type="Proteomes" id="UP000777784"/>
    </source>
</evidence>
<dbReference type="EC" id="3.1.-.-" evidence="7"/>
<organism evidence="8 9">
    <name type="scientific">Eiseniibacteriota bacterium</name>
    <dbReference type="NCBI Taxonomy" id="2212470"/>
    <lineage>
        <taxon>Bacteria</taxon>
        <taxon>Candidatus Eiseniibacteriota</taxon>
    </lineage>
</organism>
<keyword evidence="3 7" id="KW-0479">Metal-binding</keyword>
<comment type="subcellular location">
    <subcellularLocation>
        <location evidence="7">Cytoplasm</location>
    </subcellularLocation>
</comment>
<comment type="similarity">
    <text evidence="1 7">Belongs to the endoribonuclease YbeY family.</text>
</comment>
<dbReference type="SUPFAM" id="SSF55486">
    <property type="entry name" value="Metalloproteases ('zincins'), catalytic domain"/>
    <property type="match status" value="1"/>
</dbReference>
<accession>A0A948RRL0</accession>
<keyword evidence="7" id="KW-0698">rRNA processing</keyword>
<keyword evidence="6 7" id="KW-0862">Zinc</keyword>
<comment type="function">
    <text evidence="7">Single strand-specific metallo-endoribonuclease involved in late-stage 70S ribosome quality control and in maturation of the 3' terminus of the 16S rRNA.</text>
</comment>
<dbReference type="EMBL" id="JAHJDP010000012">
    <property type="protein sequence ID" value="MBU2689705.1"/>
    <property type="molecule type" value="Genomic_DNA"/>
</dbReference>
<dbReference type="PROSITE" id="PS01306">
    <property type="entry name" value="UPF0054"/>
    <property type="match status" value="1"/>
</dbReference>
<dbReference type="HAMAP" id="MF_00009">
    <property type="entry name" value="Endoribonucl_YbeY"/>
    <property type="match status" value="1"/>
</dbReference>
<evidence type="ECO:0000256" key="5">
    <source>
        <dbReference type="ARBA" id="ARBA00022801"/>
    </source>
</evidence>
<dbReference type="InterPro" id="IPR020549">
    <property type="entry name" value="YbeY_CS"/>
</dbReference>
<feature type="binding site" evidence="7">
    <location>
        <position position="144"/>
    </location>
    <ligand>
        <name>Zn(2+)</name>
        <dbReference type="ChEBI" id="CHEBI:29105"/>
        <note>catalytic</note>
    </ligand>
</feature>
<feature type="binding site" evidence="7">
    <location>
        <position position="140"/>
    </location>
    <ligand>
        <name>Zn(2+)</name>
        <dbReference type="ChEBI" id="CHEBI:29105"/>
        <note>catalytic</note>
    </ligand>
</feature>
<dbReference type="GO" id="GO:0004521">
    <property type="term" value="F:RNA endonuclease activity"/>
    <property type="evidence" value="ECO:0007669"/>
    <property type="project" value="UniProtKB-UniRule"/>
</dbReference>
<gene>
    <name evidence="7 8" type="primary">ybeY</name>
    <name evidence="8" type="ORF">KJ970_02180</name>
</gene>
<proteinExistence type="inferred from homology"/>
<keyword evidence="7" id="KW-0963">Cytoplasm</keyword>
<evidence type="ECO:0000256" key="4">
    <source>
        <dbReference type="ARBA" id="ARBA00022759"/>
    </source>
</evidence>
<dbReference type="GO" id="GO:0004222">
    <property type="term" value="F:metalloendopeptidase activity"/>
    <property type="evidence" value="ECO:0007669"/>
    <property type="project" value="InterPro"/>
</dbReference>
<dbReference type="GO" id="GO:0008270">
    <property type="term" value="F:zinc ion binding"/>
    <property type="evidence" value="ECO:0007669"/>
    <property type="project" value="UniProtKB-UniRule"/>
</dbReference>
<evidence type="ECO:0000256" key="1">
    <source>
        <dbReference type="ARBA" id="ARBA00010875"/>
    </source>
</evidence>
<evidence type="ECO:0000313" key="8">
    <source>
        <dbReference type="EMBL" id="MBU2689705.1"/>
    </source>
</evidence>
<dbReference type="AlphaFoldDB" id="A0A948RRL0"/>
<evidence type="ECO:0000256" key="3">
    <source>
        <dbReference type="ARBA" id="ARBA00022723"/>
    </source>
</evidence>
<keyword evidence="2 7" id="KW-0540">Nuclease</keyword>
<evidence type="ECO:0000256" key="7">
    <source>
        <dbReference type="HAMAP-Rule" id="MF_00009"/>
    </source>
</evidence>
<dbReference type="InterPro" id="IPR023091">
    <property type="entry name" value="MetalPrtase_cat_dom_sf_prd"/>
</dbReference>
<dbReference type="PANTHER" id="PTHR46986">
    <property type="entry name" value="ENDORIBONUCLEASE YBEY, CHLOROPLASTIC"/>
    <property type="match status" value="1"/>
</dbReference>
<dbReference type="Pfam" id="PF02130">
    <property type="entry name" value="YbeY"/>
    <property type="match status" value="1"/>
</dbReference>
<keyword evidence="4 7" id="KW-0255">Endonuclease</keyword>
<dbReference type="InterPro" id="IPR002036">
    <property type="entry name" value="YbeY"/>
</dbReference>
<sequence>MTPEEPPSAPSSRPSIRIINRQRLAPSGRRRLAPILVRILADHGVPTGLSIDISLVRDPVIHPLNRTYRKIDQPTDVLAFPYIDPQEWSGERPLLRSDSPLTPAEEPLIGEILISTDQALKQSESLKKEIEEVIAHLAIHGVLHLLGYDHDRPETQREMRRMERRYLGLWNRPGEGDSK</sequence>
<evidence type="ECO:0000256" key="2">
    <source>
        <dbReference type="ARBA" id="ARBA00022722"/>
    </source>
</evidence>
<dbReference type="Proteomes" id="UP000777784">
    <property type="component" value="Unassembled WGS sequence"/>
</dbReference>
<dbReference type="GO" id="GO:0006364">
    <property type="term" value="P:rRNA processing"/>
    <property type="evidence" value="ECO:0007669"/>
    <property type="project" value="UniProtKB-UniRule"/>
</dbReference>
<keyword evidence="5 7" id="KW-0378">Hydrolase</keyword>
<keyword evidence="7" id="KW-0690">Ribosome biogenesis</keyword>
<dbReference type="GO" id="GO:0005737">
    <property type="term" value="C:cytoplasm"/>
    <property type="evidence" value="ECO:0007669"/>
    <property type="project" value="UniProtKB-SubCell"/>
</dbReference>
<name>A0A948RRL0_UNCEI</name>
<dbReference type="NCBIfam" id="TIGR00043">
    <property type="entry name" value="rRNA maturation RNase YbeY"/>
    <property type="match status" value="1"/>
</dbReference>
<comment type="caution">
    <text evidence="8">The sequence shown here is derived from an EMBL/GenBank/DDBJ whole genome shotgun (WGS) entry which is preliminary data.</text>
</comment>
<feature type="binding site" evidence="7">
    <location>
        <position position="150"/>
    </location>
    <ligand>
        <name>Zn(2+)</name>
        <dbReference type="ChEBI" id="CHEBI:29105"/>
        <note>catalytic</note>
    </ligand>
</feature>
<reference evidence="8" key="1">
    <citation type="submission" date="2021-05" db="EMBL/GenBank/DDBJ databases">
        <title>Energy efficiency and biological interactions define the core microbiome of deep oligotrophic groundwater.</title>
        <authorList>
            <person name="Mehrshad M."/>
            <person name="Lopez-Fernandez M."/>
            <person name="Bell E."/>
            <person name="Bernier-Latmani R."/>
            <person name="Bertilsson S."/>
            <person name="Dopson M."/>
        </authorList>
    </citation>
    <scope>NUCLEOTIDE SEQUENCE</scope>
    <source>
        <strain evidence="8">Modern_marine.mb.64</strain>
    </source>
</reference>